<dbReference type="SMART" id="SM00028">
    <property type="entry name" value="TPR"/>
    <property type="match status" value="3"/>
</dbReference>
<name>A0A1X0P1H3_9TRYP</name>
<accession>A0A1X0P1H3</accession>
<dbReference type="OrthoDB" id="2335338at2759"/>
<evidence type="ECO:0000313" key="4">
    <source>
        <dbReference type="EMBL" id="ORC90796.1"/>
    </source>
</evidence>
<dbReference type="GeneID" id="39983446"/>
<dbReference type="GO" id="GO:0060090">
    <property type="term" value="F:molecular adaptor activity"/>
    <property type="evidence" value="ECO:0007669"/>
    <property type="project" value="TreeGrafter"/>
</dbReference>
<dbReference type="AlphaFoldDB" id="A0A1X0P1H3"/>
<dbReference type="PROSITE" id="PS50293">
    <property type="entry name" value="TPR_REGION"/>
    <property type="match status" value="1"/>
</dbReference>
<evidence type="ECO:0000256" key="1">
    <source>
        <dbReference type="ARBA" id="ARBA00022737"/>
    </source>
</evidence>
<dbReference type="Gene3D" id="1.25.40.10">
    <property type="entry name" value="Tetratricopeptide repeat domain"/>
    <property type="match status" value="1"/>
</dbReference>
<comment type="caution">
    <text evidence="4">The sequence shown here is derived from an EMBL/GenBank/DDBJ whole genome shotgun (WGS) entry which is preliminary data.</text>
</comment>
<feature type="repeat" description="TPR" evidence="3">
    <location>
        <begin position="123"/>
        <end position="156"/>
    </location>
</feature>
<dbReference type="PROSITE" id="PS50005">
    <property type="entry name" value="TPR"/>
    <property type="match status" value="2"/>
</dbReference>
<dbReference type="GO" id="GO:0016020">
    <property type="term" value="C:membrane"/>
    <property type="evidence" value="ECO:0007669"/>
    <property type="project" value="TreeGrafter"/>
</dbReference>
<dbReference type="EMBL" id="NBCO01000007">
    <property type="protein sequence ID" value="ORC90796.1"/>
    <property type="molecule type" value="Genomic_DNA"/>
</dbReference>
<dbReference type="PANTHER" id="PTHR45831:SF5">
    <property type="entry name" value="STI1 DOMAIN-CONTAINING PROTEIN"/>
    <property type="match status" value="1"/>
</dbReference>
<dbReference type="Pfam" id="PF00515">
    <property type="entry name" value="TPR_1"/>
    <property type="match status" value="2"/>
</dbReference>
<dbReference type="RefSeq" id="XP_028884862.1">
    <property type="nucleotide sequence ID" value="XM_029023666.1"/>
</dbReference>
<evidence type="ECO:0000256" key="3">
    <source>
        <dbReference type="PROSITE-ProRule" id="PRU00339"/>
    </source>
</evidence>
<evidence type="ECO:0000256" key="2">
    <source>
        <dbReference type="ARBA" id="ARBA00022803"/>
    </source>
</evidence>
<dbReference type="GO" id="GO:0072380">
    <property type="term" value="C:TRC complex"/>
    <property type="evidence" value="ECO:0007669"/>
    <property type="project" value="TreeGrafter"/>
</dbReference>
<gene>
    <name evidence="4" type="ORF">TM35_000072200</name>
</gene>
<reference evidence="4 5" key="1">
    <citation type="submission" date="2017-03" db="EMBL/GenBank/DDBJ databases">
        <title>An alternative strategy for trypanosome survival in the mammalian bloodstream revealed through genome and transcriptome analysis of the ubiquitous bovine parasite Trypanosoma (Megatrypanum) theileri.</title>
        <authorList>
            <person name="Kelly S."/>
            <person name="Ivens A."/>
            <person name="Mott A."/>
            <person name="O'Neill E."/>
            <person name="Emms D."/>
            <person name="Macleod O."/>
            <person name="Voorheis P."/>
            <person name="Matthews J."/>
            <person name="Matthews K."/>
            <person name="Carrington M."/>
        </authorList>
    </citation>
    <scope>NUCLEOTIDE SEQUENCE [LARGE SCALE GENOMIC DNA]</scope>
    <source>
        <strain evidence="4">Edinburgh</strain>
    </source>
</reference>
<organism evidence="4 5">
    <name type="scientific">Trypanosoma theileri</name>
    <dbReference type="NCBI Taxonomy" id="67003"/>
    <lineage>
        <taxon>Eukaryota</taxon>
        <taxon>Discoba</taxon>
        <taxon>Euglenozoa</taxon>
        <taxon>Kinetoplastea</taxon>
        <taxon>Metakinetoplastina</taxon>
        <taxon>Trypanosomatida</taxon>
        <taxon>Trypanosomatidae</taxon>
        <taxon>Trypanosoma</taxon>
    </lineage>
</organism>
<dbReference type="Proteomes" id="UP000192257">
    <property type="component" value="Unassembled WGS sequence"/>
</dbReference>
<dbReference type="InterPro" id="IPR019734">
    <property type="entry name" value="TPR_rpt"/>
</dbReference>
<dbReference type="SUPFAM" id="SSF48452">
    <property type="entry name" value="TPR-like"/>
    <property type="match status" value="1"/>
</dbReference>
<keyword evidence="5" id="KW-1185">Reference proteome</keyword>
<protein>
    <submittedName>
        <fullName evidence="4">Small glutamine-rich tetratricopeptide repeat protein</fullName>
    </submittedName>
</protein>
<proteinExistence type="predicted"/>
<dbReference type="Pfam" id="PF13181">
    <property type="entry name" value="TPR_8"/>
    <property type="match status" value="1"/>
</dbReference>
<evidence type="ECO:0000313" key="5">
    <source>
        <dbReference type="Proteomes" id="UP000192257"/>
    </source>
</evidence>
<keyword evidence="1" id="KW-0677">Repeat</keyword>
<dbReference type="VEuPathDB" id="TriTrypDB:TM35_000072200"/>
<dbReference type="Gene3D" id="1.10.260.100">
    <property type="match status" value="1"/>
</dbReference>
<dbReference type="STRING" id="67003.A0A1X0P1H3"/>
<dbReference type="InterPro" id="IPR047150">
    <property type="entry name" value="SGT"/>
</dbReference>
<keyword evidence="2 3" id="KW-0802">TPR repeat</keyword>
<feature type="repeat" description="TPR" evidence="3">
    <location>
        <begin position="191"/>
        <end position="224"/>
    </location>
</feature>
<dbReference type="GO" id="GO:0006620">
    <property type="term" value="P:post-translational protein targeting to endoplasmic reticulum membrane"/>
    <property type="evidence" value="ECO:0007669"/>
    <property type="project" value="TreeGrafter"/>
</dbReference>
<sequence>METQKKLIFAFIRHLRRQPSTTPERVDAIVELLSEEYGVDPAGVGGANDTGIDLLQAFETALQQQASGANAEDEEKFNAFLQLLEKKGYFAGVEQGSEEYASRLEKARQKFEKRRNPYEGLSAEEIKDKGNELMGMAKYNEAIAAYTKAIEIEPSNHVFFANRAAAHTHLKDYRSAILDCERAIAINPNYSKAYSRLGTSFFYEGNYARAVDAFTKACELEPTNERYKEDLKQAEEKMKLSGNVTTGAPGGMGGFPFGAGMPDFSQISQMMSNPGFIEATTRMMENPQFSQMVANMASQFGGAGANPEEFSQMMRSMAAGGGLTPDGNVPTPFGNINREALERLQEEEVRRNPKFQSIMEDVRQNGFSAFQKYIGDPDVMELMLKFQNLVLNGNNEQSS</sequence>
<dbReference type="InterPro" id="IPR011990">
    <property type="entry name" value="TPR-like_helical_dom_sf"/>
</dbReference>
<dbReference type="FunFam" id="1.25.40.10:FF:000609">
    <property type="entry name" value="Small glutamine-rich tetratricopeptide repeat protein"/>
    <property type="match status" value="1"/>
</dbReference>
<dbReference type="PANTHER" id="PTHR45831">
    <property type="entry name" value="LD24721P"/>
    <property type="match status" value="1"/>
</dbReference>